<dbReference type="PIRSF" id="PIRSF017388">
    <property type="entry name" value="Esterase_lipase"/>
    <property type="match status" value="1"/>
</dbReference>
<evidence type="ECO:0000313" key="6">
    <source>
        <dbReference type="Proteomes" id="UP000294650"/>
    </source>
</evidence>
<evidence type="ECO:0000313" key="5">
    <source>
        <dbReference type="EMBL" id="TCT19325.1"/>
    </source>
</evidence>
<keyword evidence="6" id="KW-1185">Reference proteome</keyword>
<dbReference type="GO" id="GO:0016020">
    <property type="term" value="C:membrane"/>
    <property type="evidence" value="ECO:0007669"/>
    <property type="project" value="TreeGrafter"/>
</dbReference>
<feature type="domain" description="Serine aminopeptidase S33" evidence="4">
    <location>
        <begin position="6"/>
        <end position="212"/>
    </location>
</feature>
<dbReference type="Proteomes" id="UP000294650">
    <property type="component" value="Unassembled WGS sequence"/>
</dbReference>
<dbReference type="InterPro" id="IPR029058">
    <property type="entry name" value="AB_hydrolase_fold"/>
</dbReference>
<accession>A0A4R3MTI0</accession>
<dbReference type="Gene3D" id="3.40.50.1820">
    <property type="entry name" value="alpha/beta hydrolase"/>
    <property type="match status" value="1"/>
</dbReference>
<feature type="binding site" evidence="3">
    <location>
        <position position="12"/>
    </location>
    <ligand>
        <name>substrate</name>
    </ligand>
</feature>
<gene>
    <name evidence="5" type="ORF">EDD68_1188</name>
</gene>
<evidence type="ECO:0000256" key="2">
    <source>
        <dbReference type="PIRSR" id="PIRSR017388-1"/>
    </source>
</evidence>
<organism evidence="5 6">
    <name type="scientific">Melghiribacillus thermohalophilus</name>
    <dbReference type="NCBI Taxonomy" id="1324956"/>
    <lineage>
        <taxon>Bacteria</taxon>
        <taxon>Bacillati</taxon>
        <taxon>Bacillota</taxon>
        <taxon>Bacilli</taxon>
        <taxon>Bacillales</taxon>
        <taxon>Bacillaceae</taxon>
        <taxon>Melghiribacillus</taxon>
    </lineage>
</organism>
<protein>
    <submittedName>
        <fullName evidence="5">Esterase/lipase</fullName>
    </submittedName>
</protein>
<evidence type="ECO:0000259" key="4">
    <source>
        <dbReference type="Pfam" id="PF12146"/>
    </source>
</evidence>
<evidence type="ECO:0000256" key="1">
    <source>
        <dbReference type="ARBA" id="ARBA00022801"/>
    </source>
</evidence>
<feature type="binding site" evidence="3">
    <location>
        <position position="81"/>
    </location>
    <ligand>
        <name>substrate</name>
    </ligand>
</feature>
<dbReference type="SUPFAM" id="SSF53474">
    <property type="entry name" value="alpha/beta-Hydrolases"/>
    <property type="match status" value="1"/>
</dbReference>
<dbReference type="InterPro" id="IPR012354">
    <property type="entry name" value="Esterase_lipase"/>
</dbReference>
<dbReference type="EMBL" id="SMAN01000018">
    <property type="protein sequence ID" value="TCT19325.1"/>
    <property type="molecule type" value="Genomic_DNA"/>
</dbReference>
<dbReference type="Pfam" id="PF12146">
    <property type="entry name" value="Hydrolase_4"/>
    <property type="match status" value="1"/>
</dbReference>
<reference evidence="5 6" key="1">
    <citation type="submission" date="2019-03" db="EMBL/GenBank/DDBJ databases">
        <title>Genomic Encyclopedia of Type Strains, Phase IV (KMG-IV): sequencing the most valuable type-strain genomes for metagenomic binning, comparative biology and taxonomic classification.</title>
        <authorList>
            <person name="Goeker M."/>
        </authorList>
    </citation>
    <scope>NUCLEOTIDE SEQUENCE [LARGE SCALE GENOMIC DNA]</scope>
    <source>
        <strain evidence="5 6">DSM 25894</strain>
    </source>
</reference>
<keyword evidence="1" id="KW-0378">Hydrolase</keyword>
<feature type="active site" description="Nucleophile" evidence="2">
    <location>
        <position position="80"/>
    </location>
</feature>
<name>A0A4R3MTI0_9BACI</name>
<proteinExistence type="predicted"/>
<dbReference type="InterPro" id="IPR022742">
    <property type="entry name" value="Hydrolase_4"/>
</dbReference>
<feature type="active site" description="Charge relay system" evidence="2">
    <location>
        <position position="179"/>
    </location>
</feature>
<feature type="active site" description="Charge relay system" evidence="2">
    <location>
        <position position="209"/>
    </location>
</feature>
<comment type="caution">
    <text evidence="5">The sequence shown here is derived from an EMBL/GenBank/DDBJ whole genome shotgun (WGS) entry which is preliminary data.</text>
</comment>
<dbReference type="PANTHER" id="PTHR43798">
    <property type="entry name" value="MONOACYLGLYCEROL LIPASE"/>
    <property type="match status" value="1"/>
</dbReference>
<dbReference type="OrthoDB" id="9786110at2"/>
<dbReference type="InterPro" id="IPR050266">
    <property type="entry name" value="AB_hydrolase_sf"/>
</dbReference>
<dbReference type="PANTHER" id="PTHR43798:SF31">
    <property type="entry name" value="AB HYDROLASE SUPERFAMILY PROTEIN YCLE"/>
    <property type="match status" value="1"/>
</dbReference>
<sequence>MLVIGCLFIHGFTGAPDEIEPLADHLKRRADWEIRTVTLPGHGETETLKGIRYQSWVAAAEEELKLLVKSCDTVYLVGFSMGGVIAGHLTTKYPVTKLVLLSTAVYYINPKQMLKDLKKMAADFLKGELKHNTLFKHYRKKMQETPFRATVEFQKLVRELKPSFQHIHIPTLIVQGERDGVVPVKSANYLYNTIPASEKTLVFLPHSSHHICQGEDQDELLKTVESFLAEKPAEVEHVTS</sequence>
<dbReference type="GO" id="GO:0052689">
    <property type="term" value="F:carboxylic ester hydrolase activity"/>
    <property type="evidence" value="ECO:0007669"/>
    <property type="project" value="InterPro"/>
</dbReference>
<evidence type="ECO:0000256" key="3">
    <source>
        <dbReference type="PIRSR" id="PIRSR017388-2"/>
    </source>
</evidence>
<dbReference type="AlphaFoldDB" id="A0A4R3MTI0"/>